<proteinExistence type="predicted"/>
<organism evidence="1 2">
    <name type="scientific">Monilinia fructicola</name>
    <name type="common">Brown rot fungus</name>
    <name type="synonym">Ciboria fructicola</name>
    <dbReference type="NCBI Taxonomy" id="38448"/>
    <lineage>
        <taxon>Eukaryota</taxon>
        <taxon>Fungi</taxon>
        <taxon>Dikarya</taxon>
        <taxon>Ascomycota</taxon>
        <taxon>Pezizomycotina</taxon>
        <taxon>Leotiomycetes</taxon>
        <taxon>Helotiales</taxon>
        <taxon>Sclerotiniaceae</taxon>
        <taxon>Monilinia</taxon>
    </lineage>
</organism>
<dbReference type="EMBL" id="VICG01000007">
    <property type="protein sequence ID" value="KAA8570203.1"/>
    <property type="molecule type" value="Genomic_DNA"/>
</dbReference>
<accession>A0A5M9JP67</accession>
<evidence type="ECO:0000313" key="1">
    <source>
        <dbReference type="EMBL" id="KAA8570203.1"/>
    </source>
</evidence>
<reference evidence="1 2" key="1">
    <citation type="submission" date="2019-06" db="EMBL/GenBank/DDBJ databases">
        <title>Genome Sequence of the Brown Rot Fungal Pathogen Monilinia fructicola.</title>
        <authorList>
            <person name="De Miccolis Angelini R.M."/>
            <person name="Landi L."/>
            <person name="Abate D."/>
            <person name="Pollastro S."/>
            <person name="Romanazzi G."/>
            <person name="Faretra F."/>
        </authorList>
    </citation>
    <scope>NUCLEOTIDE SEQUENCE [LARGE SCALE GENOMIC DNA]</scope>
    <source>
        <strain evidence="1 2">Mfrc123</strain>
    </source>
</reference>
<protein>
    <submittedName>
        <fullName evidence="1">Uncharacterized protein</fullName>
    </submittedName>
</protein>
<evidence type="ECO:0000313" key="2">
    <source>
        <dbReference type="Proteomes" id="UP000322873"/>
    </source>
</evidence>
<comment type="caution">
    <text evidence="1">The sequence shown here is derived from an EMBL/GenBank/DDBJ whole genome shotgun (WGS) entry which is preliminary data.</text>
</comment>
<dbReference type="Proteomes" id="UP000322873">
    <property type="component" value="Unassembled WGS sequence"/>
</dbReference>
<sequence length="87" mass="10284">MAHERFQFDEMIMIRRKSIVDGMRCSNYTASICISRKIGILKVYQYIIPLLIHYCTIPLQHFLGEWVNFQGALYLEYGRFGSIAKEF</sequence>
<keyword evidence="2" id="KW-1185">Reference proteome</keyword>
<gene>
    <name evidence="1" type="ORF">EYC84_002522</name>
</gene>
<dbReference type="AlphaFoldDB" id="A0A5M9JP67"/>
<name>A0A5M9JP67_MONFR</name>